<dbReference type="InterPro" id="IPR012336">
    <property type="entry name" value="Thioredoxin-like_fold"/>
</dbReference>
<protein>
    <submittedName>
        <fullName evidence="4">Thioredoxin-related protein</fullName>
    </submittedName>
</protein>
<sequence>MLQIWSIFCKFGTPFVTNIIMKKITYILLLAILVSANSTSQEINWVSFQEALELQKKSPKKIMMDIYTNWCGPCKMLDKNTFQNIEVSDYVNKHFYAVKFNGEGNDFINYKEQSFSNPNYNPANEKRRNSAHDLARYLQINAYPTIVFFDENGDVITPLRGYQTPNQLELYLKMFKKDDHKNIKSQEEFNAYYNAFKAEFKS</sequence>
<evidence type="ECO:0000259" key="3">
    <source>
        <dbReference type="PROSITE" id="PS51352"/>
    </source>
</evidence>
<dbReference type="InterPro" id="IPR051099">
    <property type="entry name" value="AGR/TXD"/>
</dbReference>
<gene>
    <name evidence="4" type="ORF">SAMN05428642_103160</name>
</gene>
<keyword evidence="5" id="KW-1185">Reference proteome</keyword>
<proteinExistence type="predicted"/>
<evidence type="ECO:0000256" key="2">
    <source>
        <dbReference type="ARBA" id="ARBA00023284"/>
    </source>
</evidence>
<dbReference type="Proteomes" id="UP000182544">
    <property type="component" value="Unassembled WGS sequence"/>
</dbReference>
<dbReference type="PROSITE" id="PS51352">
    <property type="entry name" value="THIOREDOXIN_2"/>
    <property type="match status" value="1"/>
</dbReference>
<dbReference type="SUPFAM" id="SSF52833">
    <property type="entry name" value="Thioredoxin-like"/>
    <property type="match status" value="1"/>
</dbReference>
<dbReference type="PROSITE" id="PS00194">
    <property type="entry name" value="THIOREDOXIN_1"/>
    <property type="match status" value="1"/>
</dbReference>
<evidence type="ECO:0000313" key="4">
    <source>
        <dbReference type="EMBL" id="SFZ93485.1"/>
    </source>
</evidence>
<dbReference type="Pfam" id="PF13098">
    <property type="entry name" value="Thioredoxin_2"/>
    <property type="match status" value="1"/>
</dbReference>
<name>A0A1K2ILZ2_9FLAO</name>
<feature type="domain" description="Thioredoxin" evidence="3">
    <location>
        <begin position="25"/>
        <end position="177"/>
    </location>
</feature>
<evidence type="ECO:0000313" key="5">
    <source>
        <dbReference type="Proteomes" id="UP000182544"/>
    </source>
</evidence>
<dbReference type="PANTHER" id="PTHR15337:SF11">
    <property type="entry name" value="THIOREDOXIN DOMAIN-CONTAINING PROTEIN"/>
    <property type="match status" value="1"/>
</dbReference>
<dbReference type="InterPro" id="IPR013766">
    <property type="entry name" value="Thioredoxin_domain"/>
</dbReference>
<dbReference type="AlphaFoldDB" id="A0A1K2ILZ2"/>
<keyword evidence="2" id="KW-0676">Redox-active center</keyword>
<evidence type="ECO:0000256" key="1">
    <source>
        <dbReference type="ARBA" id="ARBA00022729"/>
    </source>
</evidence>
<reference evidence="4 5" key="1">
    <citation type="submission" date="2016-10" db="EMBL/GenBank/DDBJ databases">
        <authorList>
            <person name="de Groot N.N."/>
        </authorList>
    </citation>
    <scope>NUCLEOTIDE SEQUENCE [LARGE SCALE GENOMIC DNA]</scope>
    <source>
        <strain evidence="4 5">DSM 18180</strain>
    </source>
</reference>
<dbReference type="STRING" id="369401.SAMN05428642_103160"/>
<accession>A0A1K2ILZ2</accession>
<keyword evidence="1" id="KW-0732">Signal</keyword>
<dbReference type="EMBL" id="FPKV01000003">
    <property type="protein sequence ID" value="SFZ93485.1"/>
    <property type="molecule type" value="Genomic_DNA"/>
</dbReference>
<organism evidence="4 5">
    <name type="scientific">Flaviramulus basaltis</name>
    <dbReference type="NCBI Taxonomy" id="369401"/>
    <lineage>
        <taxon>Bacteria</taxon>
        <taxon>Pseudomonadati</taxon>
        <taxon>Bacteroidota</taxon>
        <taxon>Flavobacteriia</taxon>
        <taxon>Flavobacteriales</taxon>
        <taxon>Flavobacteriaceae</taxon>
        <taxon>Flaviramulus</taxon>
    </lineage>
</organism>
<dbReference type="InterPro" id="IPR036249">
    <property type="entry name" value="Thioredoxin-like_sf"/>
</dbReference>
<dbReference type="Gene3D" id="3.40.30.10">
    <property type="entry name" value="Glutaredoxin"/>
    <property type="match status" value="1"/>
</dbReference>
<dbReference type="InterPro" id="IPR017937">
    <property type="entry name" value="Thioredoxin_CS"/>
</dbReference>
<dbReference type="PANTHER" id="PTHR15337">
    <property type="entry name" value="ANTERIOR GRADIENT PROTEIN-RELATED"/>
    <property type="match status" value="1"/>
</dbReference>